<keyword evidence="2" id="KW-1185">Reference proteome</keyword>
<reference evidence="1" key="1">
    <citation type="submission" date="2022-11" db="EMBL/GenBank/DDBJ databases">
        <title>Chromosomal genome sequence assembly and mating type (MAT) locus characterization of the leprose asexual lichenized fungus Lepraria neglecta (Nyl.) Erichsen.</title>
        <authorList>
            <person name="Allen J.L."/>
            <person name="Pfeffer B."/>
        </authorList>
    </citation>
    <scope>NUCLEOTIDE SEQUENCE</scope>
    <source>
        <strain evidence="1">Allen 5258</strain>
    </source>
</reference>
<dbReference type="AlphaFoldDB" id="A0AAD9Z788"/>
<organism evidence="1 2">
    <name type="scientific">Lepraria neglecta</name>
    <dbReference type="NCBI Taxonomy" id="209136"/>
    <lineage>
        <taxon>Eukaryota</taxon>
        <taxon>Fungi</taxon>
        <taxon>Dikarya</taxon>
        <taxon>Ascomycota</taxon>
        <taxon>Pezizomycotina</taxon>
        <taxon>Lecanoromycetes</taxon>
        <taxon>OSLEUM clade</taxon>
        <taxon>Lecanoromycetidae</taxon>
        <taxon>Lecanorales</taxon>
        <taxon>Lecanorineae</taxon>
        <taxon>Stereocaulaceae</taxon>
        <taxon>Lepraria</taxon>
    </lineage>
</organism>
<accession>A0AAD9Z788</accession>
<evidence type="ECO:0000313" key="2">
    <source>
        <dbReference type="Proteomes" id="UP001276659"/>
    </source>
</evidence>
<dbReference type="PANTHER" id="PTHR38790">
    <property type="entry name" value="2EXR DOMAIN-CONTAINING PROTEIN-RELATED"/>
    <property type="match status" value="1"/>
</dbReference>
<name>A0AAD9Z788_9LECA</name>
<comment type="caution">
    <text evidence="1">The sequence shown here is derived from an EMBL/GenBank/DDBJ whole genome shotgun (WGS) entry which is preliminary data.</text>
</comment>
<dbReference type="PANTHER" id="PTHR38790:SF4">
    <property type="entry name" value="2EXR DOMAIN-CONTAINING PROTEIN"/>
    <property type="match status" value="1"/>
</dbReference>
<gene>
    <name evidence="1" type="ORF">OEA41_006080</name>
</gene>
<dbReference type="EMBL" id="JASNWA010000007">
    <property type="protein sequence ID" value="KAK3172756.1"/>
    <property type="molecule type" value="Genomic_DNA"/>
</dbReference>
<sequence>MASLLSLPRELRDQIWVHACERDMTWSSFGYGSSTKARLIKGSSSSSPHSHLRICRRACDEITPILYRTVCVSLVHPNQLIRWLGKIGARNSACIRHLVIRFTSLLLKYNEEKYVKDRMLAWDAALRALPKLLSLTFDFERDPKVSMVWATLDDEMLAHDPVVGNELAISATAWAKKLQPKLDSESQTWEYKPELSERPVTHAVMAMDEAIPPLLLQYFAKLLELSSKTSLEQNVTGLPPDFFDEAGFYLARTYSFNEDPENPSIAMSFGKRPPRPSSPISSLRVMLDQLPHLLYLRVGCRNIDSTFLLYLPTSIRTLDVAFTDTDPEQIANRLRSVRERCKSLFTVAIAVSPLHDRELSDGKEERFFDRHSVSEDIEEAWEPFWSVLDELKASGLKVWEGEGPGFKRQKVTGTVRLPIRPPPS</sequence>
<dbReference type="Proteomes" id="UP001276659">
    <property type="component" value="Unassembled WGS sequence"/>
</dbReference>
<evidence type="ECO:0000313" key="1">
    <source>
        <dbReference type="EMBL" id="KAK3172756.1"/>
    </source>
</evidence>
<protein>
    <submittedName>
        <fullName evidence="1">Uncharacterized protein</fullName>
    </submittedName>
</protein>
<proteinExistence type="predicted"/>